<proteinExistence type="predicted"/>
<dbReference type="Proteomes" id="UP000838686">
    <property type="component" value="Unassembled WGS sequence"/>
</dbReference>
<gene>
    <name evidence="2" type="ORF">PAECIP111893_00863</name>
</gene>
<dbReference type="EMBL" id="CAKMMF010000004">
    <property type="protein sequence ID" value="CAH1197647.1"/>
    <property type="molecule type" value="Genomic_DNA"/>
</dbReference>
<organism evidence="2 3">
    <name type="scientific">Paenibacillus plantiphilus</name>
    <dbReference type="NCBI Taxonomy" id="2905650"/>
    <lineage>
        <taxon>Bacteria</taxon>
        <taxon>Bacillati</taxon>
        <taxon>Bacillota</taxon>
        <taxon>Bacilli</taxon>
        <taxon>Bacillales</taxon>
        <taxon>Paenibacillaceae</taxon>
        <taxon>Paenibacillus</taxon>
    </lineage>
</organism>
<keyword evidence="1" id="KW-1133">Transmembrane helix</keyword>
<keyword evidence="1" id="KW-0472">Membrane</keyword>
<keyword evidence="3" id="KW-1185">Reference proteome</keyword>
<evidence type="ECO:0000256" key="1">
    <source>
        <dbReference type="SAM" id="Phobius"/>
    </source>
</evidence>
<reference evidence="2" key="1">
    <citation type="submission" date="2022-01" db="EMBL/GenBank/DDBJ databases">
        <authorList>
            <person name="Criscuolo A."/>
        </authorList>
    </citation>
    <scope>NUCLEOTIDE SEQUENCE</scope>
    <source>
        <strain evidence="2">CIP111893</strain>
    </source>
</reference>
<protein>
    <submittedName>
        <fullName evidence="2">Uncharacterized protein</fullName>
    </submittedName>
</protein>
<dbReference type="RefSeq" id="WP_290370303.1">
    <property type="nucleotide sequence ID" value="NZ_CAKMMF010000004.1"/>
</dbReference>
<sequence>MQVPAGVWIAAAIIVIILSWATFWITNKAYSRRWEDNEEKPDK</sequence>
<evidence type="ECO:0000313" key="3">
    <source>
        <dbReference type="Proteomes" id="UP000838686"/>
    </source>
</evidence>
<keyword evidence="1" id="KW-0812">Transmembrane</keyword>
<feature type="transmembrane region" description="Helical" evidence="1">
    <location>
        <begin position="6"/>
        <end position="25"/>
    </location>
</feature>
<accession>A0ABN8G7E0</accession>
<evidence type="ECO:0000313" key="2">
    <source>
        <dbReference type="EMBL" id="CAH1197647.1"/>
    </source>
</evidence>
<name>A0ABN8G7E0_9BACL</name>
<comment type="caution">
    <text evidence="2">The sequence shown here is derived from an EMBL/GenBank/DDBJ whole genome shotgun (WGS) entry which is preliminary data.</text>
</comment>